<accession>A0AA88BDD0</accession>
<name>A0AA88BDD0_9BRAD</name>
<comment type="caution">
    <text evidence="2">The sequence shown here is derived from an EMBL/GenBank/DDBJ whole genome shotgun (WGS) entry which is preliminary data.</text>
</comment>
<gene>
    <name evidence="2" type="ORF">GCM10010987_75450</name>
</gene>
<evidence type="ECO:0000313" key="2">
    <source>
        <dbReference type="EMBL" id="GGI33651.1"/>
    </source>
</evidence>
<dbReference type="AlphaFoldDB" id="A0AA88BDD0"/>
<proteinExistence type="predicted"/>
<reference evidence="2" key="2">
    <citation type="submission" date="2022-12" db="EMBL/GenBank/DDBJ databases">
        <authorList>
            <person name="Sun Q."/>
            <person name="Zhou Y."/>
        </authorList>
    </citation>
    <scope>NUCLEOTIDE SEQUENCE</scope>
    <source>
        <strain evidence="2">CGMCC 1.15034</strain>
    </source>
</reference>
<evidence type="ECO:0000313" key="3">
    <source>
        <dbReference type="Proteomes" id="UP000625079"/>
    </source>
</evidence>
<reference evidence="2" key="1">
    <citation type="journal article" date="2014" name="Int. J. Syst. Evol. Microbiol.">
        <title>Complete genome sequence of Corynebacterium casei LMG S-19264T (=DSM 44701T), isolated from a smear-ripened cheese.</title>
        <authorList>
            <consortium name="US DOE Joint Genome Institute (JGI-PGF)"/>
            <person name="Walter F."/>
            <person name="Albersmeier A."/>
            <person name="Kalinowski J."/>
            <person name="Ruckert C."/>
        </authorList>
    </citation>
    <scope>NUCLEOTIDE SEQUENCE</scope>
    <source>
        <strain evidence="2">CGMCC 1.15034</strain>
    </source>
</reference>
<organism evidence="2 3">
    <name type="scientific">Bradyrhizobium guangdongense</name>
    <dbReference type="NCBI Taxonomy" id="1325090"/>
    <lineage>
        <taxon>Bacteria</taxon>
        <taxon>Pseudomonadati</taxon>
        <taxon>Pseudomonadota</taxon>
        <taxon>Alphaproteobacteria</taxon>
        <taxon>Hyphomicrobiales</taxon>
        <taxon>Nitrobacteraceae</taxon>
        <taxon>Bradyrhizobium</taxon>
    </lineage>
</organism>
<feature type="region of interest" description="Disordered" evidence="1">
    <location>
        <begin position="50"/>
        <end position="69"/>
    </location>
</feature>
<dbReference type="Proteomes" id="UP000625079">
    <property type="component" value="Unassembled WGS sequence"/>
</dbReference>
<dbReference type="EMBL" id="BMHC01000032">
    <property type="protein sequence ID" value="GGI33651.1"/>
    <property type="molecule type" value="Genomic_DNA"/>
</dbReference>
<protein>
    <submittedName>
        <fullName evidence="2">Uncharacterized protein</fullName>
    </submittedName>
</protein>
<evidence type="ECO:0000256" key="1">
    <source>
        <dbReference type="SAM" id="MobiDB-lite"/>
    </source>
</evidence>
<sequence length="69" mass="7497">MAGDLAAIKEALQGSEGTFVVGLVLEGEMRLFDKIEKLSVPVVHLDNVRQRPAKPQPKPCTLAFSPVPR</sequence>